<protein>
    <recommendedName>
        <fullName evidence="2">RNA 2',3'-cyclic phosphodiesterase</fullName>
        <shortName evidence="2">RNA 2',3'-CPDase</shortName>
        <ecNumber evidence="2">3.1.4.58</ecNumber>
    </recommendedName>
</protein>
<feature type="short sequence motif" description="HXTX 1" evidence="2">
    <location>
        <begin position="37"/>
        <end position="40"/>
    </location>
</feature>
<dbReference type="OrthoDB" id="9793819at2"/>
<dbReference type="KEGG" id="ccs:CCNA_03776"/>
<evidence type="ECO:0000256" key="2">
    <source>
        <dbReference type="HAMAP-Rule" id="MF_01940"/>
    </source>
</evidence>
<dbReference type="GO" id="GO:0016874">
    <property type="term" value="F:ligase activity"/>
    <property type="evidence" value="ECO:0007669"/>
    <property type="project" value="UniProtKB-KW"/>
</dbReference>
<dbReference type="HAMAP" id="MF_01940">
    <property type="entry name" value="RNA_CPDase"/>
    <property type="match status" value="1"/>
</dbReference>
<organism evidence="3 4">
    <name type="scientific">Caulobacter vibrioides (strain NA1000 / CB15N)</name>
    <name type="common">Caulobacter crescentus</name>
    <dbReference type="NCBI Taxonomy" id="565050"/>
    <lineage>
        <taxon>Bacteria</taxon>
        <taxon>Pseudomonadati</taxon>
        <taxon>Pseudomonadota</taxon>
        <taxon>Alphaproteobacteria</taxon>
        <taxon>Caulobacterales</taxon>
        <taxon>Caulobacteraceae</taxon>
        <taxon>Caulobacter</taxon>
    </lineage>
</organism>
<dbReference type="NCBIfam" id="TIGR02258">
    <property type="entry name" value="2_5_ligase"/>
    <property type="match status" value="1"/>
</dbReference>
<feature type="active site" description="Proton donor" evidence="2">
    <location>
        <position position="37"/>
    </location>
</feature>
<dbReference type="SUPFAM" id="SSF55144">
    <property type="entry name" value="LigT-like"/>
    <property type="match status" value="1"/>
</dbReference>
<keyword evidence="3" id="KW-0436">Ligase</keyword>
<reference evidence="3 4" key="1">
    <citation type="journal article" date="2010" name="J. Bacteriol.">
        <title>The genetic basis of laboratory adaptation in Caulobacter crescentus.</title>
        <authorList>
            <person name="Marks M.E."/>
            <person name="Castro-Rojas C.M."/>
            <person name="Teiling C."/>
            <person name="Du L."/>
            <person name="Kapatral V."/>
            <person name="Walunas T.L."/>
            <person name="Crosson S."/>
        </authorList>
    </citation>
    <scope>NUCLEOTIDE SEQUENCE [LARGE SCALE GENOMIC DNA]</scope>
    <source>
        <strain evidence="4">NA1000 / CB15N</strain>
    </source>
</reference>
<dbReference type="GeneID" id="7331972"/>
<comment type="catalytic activity">
    <reaction evidence="2">
        <text>a 3'-end 2',3'-cyclophospho-ribonucleotide-RNA + H2O = a 3'-end 2'-phospho-ribonucleotide-RNA + H(+)</text>
        <dbReference type="Rhea" id="RHEA:11828"/>
        <dbReference type="Rhea" id="RHEA-COMP:10464"/>
        <dbReference type="Rhea" id="RHEA-COMP:17353"/>
        <dbReference type="ChEBI" id="CHEBI:15377"/>
        <dbReference type="ChEBI" id="CHEBI:15378"/>
        <dbReference type="ChEBI" id="CHEBI:83064"/>
        <dbReference type="ChEBI" id="CHEBI:173113"/>
        <dbReference type="EC" id="3.1.4.58"/>
    </reaction>
</comment>
<dbReference type="Gene3D" id="3.90.1140.10">
    <property type="entry name" value="Cyclic phosphodiesterase"/>
    <property type="match status" value="1"/>
</dbReference>
<keyword evidence="4" id="KW-1185">Reference proteome</keyword>
<dbReference type="Proteomes" id="UP000001364">
    <property type="component" value="Chromosome"/>
</dbReference>
<name>A0A0H3CE05_CAUVN</name>
<feature type="short sequence motif" description="HXTX 2" evidence="2">
    <location>
        <begin position="121"/>
        <end position="124"/>
    </location>
</feature>
<dbReference type="RefSeq" id="YP_002519149.1">
    <property type="nucleotide sequence ID" value="NC_011916.1"/>
</dbReference>
<dbReference type="EMBL" id="CP001340">
    <property type="protein sequence ID" value="ACL97241.1"/>
    <property type="molecule type" value="Genomic_DNA"/>
</dbReference>
<dbReference type="InterPro" id="IPR004175">
    <property type="entry name" value="RNA_CPDase"/>
</dbReference>
<dbReference type="PANTHER" id="PTHR35561:SF1">
    <property type="entry name" value="RNA 2',3'-CYCLIC PHOSPHODIESTERASE"/>
    <property type="match status" value="1"/>
</dbReference>
<evidence type="ECO:0000313" key="4">
    <source>
        <dbReference type="Proteomes" id="UP000001364"/>
    </source>
</evidence>
<dbReference type="EC" id="3.1.4.58" evidence="2"/>
<sequence>MIRLFTAIAIPPQIGQGLLPRQGGIEGARWRPLEAFHITLRFVGDVAEDLAADLDEALAQITAPAFDLELASAGHFGEGADIHAVWAGVDESAPLRQLQKSHERAARTAGLKPESRLYTPHVTLAYLKRPSVPEVGAWLQANNLLRSPSFRVDRFGLYSSWQTREGSAYRLEREYLLDV</sequence>
<evidence type="ECO:0000256" key="1">
    <source>
        <dbReference type="ARBA" id="ARBA00022801"/>
    </source>
</evidence>
<comment type="function">
    <text evidence="2">Hydrolyzes RNA 2',3'-cyclic phosphodiester to an RNA 2'-phosphomonoester.</text>
</comment>
<dbReference type="HOGENOM" id="CLU_081251_0_0_5"/>
<dbReference type="PANTHER" id="PTHR35561">
    <property type="entry name" value="RNA 2',3'-CYCLIC PHOSPHODIESTERASE"/>
    <property type="match status" value="1"/>
</dbReference>
<dbReference type="AlphaFoldDB" id="A0A0H3CE05"/>
<keyword evidence="1 2" id="KW-0378">Hydrolase</keyword>
<dbReference type="PhylomeDB" id="A0A0H3CE05"/>
<dbReference type="InterPro" id="IPR009097">
    <property type="entry name" value="Cyclic_Pdiesterase"/>
</dbReference>
<evidence type="ECO:0000313" key="3">
    <source>
        <dbReference type="EMBL" id="ACL97241.1"/>
    </source>
</evidence>
<dbReference type="RefSeq" id="WP_010921488.1">
    <property type="nucleotide sequence ID" value="NC_011916.1"/>
</dbReference>
<dbReference type="SMR" id="A0A0H3CE05"/>
<accession>A0A0H3CE05</accession>
<gene>
    <name evidence="3" type="ordered locus">CCNA_03776</name>
</gene>
<proteinExistence type="inferred from homology"/>
<feature type="active site" description="Proton acceptor" evidence="2">
    <location>
        <position position="121"/>
    </location>
</feature>
<dbReference type="GO" id="GO:0008664">
    <property type="term" value="F:RNA 2',3'-cyclic 3'-phosphodiesterase activity"/>
    <property type="evidence" value="ECO:0007669"/>
    <property type="project" value="UniProtKB-EC"/>
</dbReference>
<dbReference type="Pfam" id="PF13563">
    <property type="entry name" value="2_5_RNA_ligase2"/>
    <property type="match status" value="1"/>
</dbReference>
<comment type="similarity">
    <text evidence="2">Belongs to the 2H phosphoesterase superfamily. ThpR family.</text>
</comment>
<dbReference type="PATRIC" id="fig|565050.3.peg.3680"/>
<dbReference type="GO" id="GO:0004113">
    <property type="term" value="F:2',3'-cyclic-nucleotide 3'-phosphodiesterase activity"/>
    <property type="evidence" value="ECO:0007669"/>
    <property type="project" value="InterPro"/>
</dbReference>